<protein>
    <recommendedName>
        <fullName evidence="4">Cobalt transporter</fullName>
    </recommendedName>
</protein>
<evidence type="ECO:0000256" key="1">
    <source>
        <dbReference type="SAM" id="MobiDB-lite"/>
    </source>
</evidence>
<feature type="transmembrane region" description="Helical" evidence="2">
    <location>
        <begin position="226"/>
        <end position="244"/>
    </location>
</feature>
<comment type="caution">
    <text evidence="3">The sequence shown here is derived from an EMBL/GenBank/DDBJ whole genome shotgun (WGS) entry which is preliminary data.</text>
</comment>
<accession>A0A7V2SZ22</accession>
<keyword evidence="2" id="KW-1133">Transmembrane helix</keyword>
<evidence type="ECO:0000313" key="3">
    <source>
        <dbReference type="EMBL" id="HFC92086.1"/>
    </source>
</evidence>
<name>A0A7V2SZ22_LEUMU</name>
<dbReference type="InterPro" id="IPR012666">
    <property type="entry name" value="CbtA_put"/>
</dbReference>
<feature type="transmembrane region" description="Helical" evidence="2">
    <location>
        <begin position="116"/>
        <end position="136"/>
    </location>
</feature>
<feature type="compositionally biased region" description="Basic and acidic residues" evidence="1">
    <location>
        <begin position="51"/>
        <end position="64"/>
    </location>
</feature>
<dbReference type="EMBL" id="DRMS01000183">
    <property type="protein sequence ID" value="HFC92086.1"/>
    <property type="molecule type" value="Genomic_DNA"/>
</dbReference>
<sequence>MLFRNIMYTAFFSAVIAGLLLGTLQAFSTTPVIYSAEIYEPTEELPTTPSPHRDNATTHSHQDGGEAWEPASRSERIAYTFLADILIAFGHSLLLTSFVAFIFLKFGKPEISWRSGIIIGVGGYLSFYLATVIGLPPEVPGTVAADLHARQLWWTLTIVATIIGLSILYLAPSAFKVAGLVFIVLPHILGAPHPEMHGFLNQEKEAISALSKLEHQFLISTAWVNLVYWLVLGLFSGLFASKFLKMKAVS</sequence>
<feature type="transmembrane region" description="Helical" evidence="2">
    <location>
        <begin position="177"/>
        <end position="194"/>
    </location>
</feature>
<dbReference type="AlphaFoldDB" id="A0A7V2SZ22"/>
<evidence type="ECO:0000256" key="2">
    <source>
        <dbReference type="SAM" id="Phobius"/>
    </source>
</evidence>
<feature type="transmembrane region" description="Helical" evidence="2">
    <location>
        <begin position="77"/>
        <end position="104"/>
    </location>
</feature>
<feature type="transmembrane region" description="Helical" evidence="2">
    <location>
        <begin position="151"/>
        <end position="170"/>
    </location>
</feature>
<dbReference type="NCBIfam" id="TIGR02458">
    <property type="entry name" value="CbtA"/>
    <property type="match status" value="1"/>
</dbReference>
<organism evidence="3">
    <name type="scientific">Leucothrix mucor</name>
    <dbReference type="NCBI Taxonomy" id="45248"/>
    <lineage>
        <taxon>Bacteria</taxon>
        <taxon>Pseudomonadati</taxon>
        <taxon>Pseudomonadota</taxon>
        <taxon>Gammaproteobacteria</taxon>
        <taxon>Thiotrichales</taxon>
        <taxon>Thiotrichaceae</taxon>
        <taxon>Leucothrix</taxon>
    </lineage>
</organism>
<feature type="region of interest" description="Disordered" evidence="1">
    <location>
        <begin position="43"/>
        <end position="67"/>
    </location>
</feature>
<proteinExistence type="predicted"/>
<gene>
    <name evidence="3" type="ORF">ENJ51_04665</name>
</gene>
<keyword evidence="2" id="KW-0472">Membrane</keyword>
<dbReference type="Proteomes" id="UP000885750">
    <property type="component" value="Unassembled WGS sequence"/>
</dbReference>
<reference evidence="3" key="1">
    <citation type="journal article" date="2020" name="mSystems">
        <title>Genome- and Community-Level Interaction Insights into Carbon Utilization and Element Cycling Functions of Hydrothermarchaeota in Hydrothermal Sediment.</title>
        <authorList>
            <person name="Zhou Z."/>
            <person name="Liu Y."/>
            <person name="Xu W."/>
            <person name="Pan J."/>
            <person name="Luo Z.H."/>
            <person name="Li M."/>
        </authorList>
    </citation>
    <scope>NUCLEOTIDE SEQUENCE [LARGE SCALE GENOMIC DNA]</scope>
    <source>
        <strain evidence="3">HyVt-493</strain>
    </source>
</reference>
<dbReference type="Pfam" id="PF09490">
    <property type="entry name" value="CbtA"/>
    <property type="match status" value="1"/>
</dbReference>
<evidence type="ECO:0008006" key="4">
    <source>
        <dbReference type="Google" id="ProtNLM"/>
    </source>
</evidence>
<keyword evidence="2" id="KW-0812">Transmembrane</keyword>